<evidence type="ECO:0000313" key="2">
    <source>
        <dbReference type="EMBL" id="KAK1397336.1"/>
    </source>
</evidence>
<accession>A0AAD8N689</accession>
<feature type="domain" description="DUF4283" evidence="1">
    <location>
        <begin position="43"/>
        <end position="96"/>
    </location>
</feature>
<proteinExistence type="predicted"/>
<evidence type="ECO:0000259" key="1">
    <source>
        <dbReference type="Pfam" id="PF14111"/>
    </source>
</evidence>
<reference evidence="2" key="2">
    <citation type="submission" date="2023-05" db="EMBL/GenBank/DDBJ databases">
        <authorList>
            <person name="Schelkunov M.I."/>
        </authorList>
    </citation>
    <scope>NUCLEOTIDE SEQUENCE</scope>
    <source>
        <strain evidence="2">Hsosn_3</strain>
        <tissue evidence="2">Leaf</tissue>
    </source>
</reference>
<name>A0AAD8N689_9APIA</name>
<reference evidence="2" key="1">
    <citation type="submission" date="2023-02" db="EMBL/GenBank/DDBJ databases">
        <title>Genome of toxic invasive species Heracleum sosnowskyi carries increased number of genes despite the absence of recent whole-genome duplications.</title>
        <authorList>
            <person name="Schelkunov M."/>
            <person name="Shtratnikova V."/>
            <person name="Makarenko M."/>
            <person name="Klepikova A."/>
            <person name="Omelchenko D."/>
            <person name="Novikova G."/>
            <person name="Obukhova E."/>
            <person name="Bogdanov V."/>
            <person name="Penin A."/>
            <person name="Logacheva M."/>
        </authorList>
    </citation>
    <scope>NUCLEOTIDE SEQUENCE</scope>
    <source>
        <strain evidence="2">Hsosn_3</strain>
        <tissue evidence="2">Leaf</tissue>
    </source>
</reference>
<gene>
    <name evidence="2" type="ORF">POM88_007199</name>
</gene>
<comment type="caution">
    <text evidence="2">The sequence shown here is derived from an EMBL/GenBank/DDBJ whole genome shotgun (WGS) entry which is preliminary data.</text>
</comment>
<sequence length="207" mass="23452">MDHQEQSIKMIEERYAAMTLEEEEAGGVEYEELEGEEEGIDTRWALVGRFLSDIPIDFNVMKNMMAGLWKPGKGMYVKELGNNRYLFQMAHEISIEKRVPVEGICKVCGSDVESIYHCLIWCNFARSCWAIVGLDGVGNQYSSFQSWMEEVSNTCSEKLELAGMLCWGIWKARNELVWNSSASRAARDSAGEMIEAKARVYSGVMDS</sequence>
<dbReference type="InterPro" id="IPR025558">
    <property type="entry name" value="DUF4283"/>
</dbReference>
<dbReference type="Proteomes" id="UP001237642">
    <property type="component" value="Unassembled WGS sequence"/>
</dbReference>
<dbReference type="EMBL" id="JAUIZM010000002">
    <property type="protein sequence ID" value="KAK1397336.1"/>
    <property type="molecule type" value="Genomic_DNA"/>
</dbReference>
<keyword evidence="3" id="KW-1185">Reference proteome</keyword>
<organism evidence="2 3">
    <name type="scientific">Heracleum sosnowskyi</name>
    <dbReference type="NCBI Taxonomy" id="360622"/>
    <lineage>
        <taxon>Eukaryota</taxon>
        <taxon>Viridiplantae</taxon>
        <taxon>Streptophyta</taxon>
        <taxon>Embryophyta</taxon>
        <taxon>Tracheophyta</taxon>
        <taxon>Spermatophyta</taxon>
        <taxon>Magnoliopsida</taxon>
        <taxon>eudicotyledons</taxon>
        <taxon>Gunneridae</taxon>
        <taxon>Pentapetalae</taxon>
        <taxon>asterids</taxon>
        <taxon>campanulids</taxon>
        <taxon>Apiales</taxon>
        <taxon>Apiaceae</taxon>
        <taxon>Apioideae</taxon>
        <taxon>apioid superclade</taxon>
        <taxon>Tordylieae</taxon>
        <taxon>Tordyliinae</taxon>
        <taxon>Heracleum</taxon>
    </lineage>
</organism>
<dbReference type="AlphaFoldDB" id="A0AAD8N689"/>
<evidence type="ECO:0000313" key="3">
    <source>
        <dbReference type="Proteomes" id="UP001237642"/>
    </source>
</evidence>
<dbReference type="Pfam" id="PF14111">
    <property type="entry name" value="DUF4283"/>
    <property type="match status" value="1"/>
</dbReference>
<protein>
    <recommendedName>
        <fullName evidence="1">DUF4283 domain-containing protein</fullName>
    </recommendedName>
</protein>